<protein>
    <recommendedName>
        <fullName evidence="6">Tetratricopeptide repeat protein</fullName>
    </recommendedName>
</protein>
<evidence type="ECO:0000256" key="2">
    <source>
        <dbReference type="SAM" id="MobiDB-lite"/>
    </source>
</evidence>
<comment type="caution">
    <text evidence="4">The sequence shown here is derived from an EMBL/GenBank/DDBJ whole genome shotgun (WGS) entry which is preliminary data.</text>
</comment>
<feature type="transmembrane region" description="Helical" evidence="3">
    <location>
        <begin position="47"/>
        <end position="68"/>
    </location>
</feature>
<dbReference type="InterPro" id="IPR011990">
    <property type="entry name" value="TPR-like_helical_dom_sf"/>
</dbReference>
<evidence type="ECO:0008006" key="6">
    <source>
        <dbReference type="Google" id="ProtNLM"/>
    </source>
</evidence>
<proteinExistence type="predicted"/>
<dbReference type="AlphaFoldDB" id="A0A372LUN6"/>
<evidence type="ECO:0000256" key="3">
    <source>
        <dbReference type="SAM" id="Phobius"/>
    </source>
</evidence>
<dbReference type="InterPro" id="IPR019734">
    <property type="entry name" value="TPR_rpt"/>
</dbReference>
<gene>
    <name evidence="4" type="ORF">DY218_33325</name>
</gene>
<accession>A0A372LUN6</accession>
<sequence>MEMETMEHGSATESGTRAPNALEARTPEPSGPAAPRRRRLSPVARKALISAVAGCAVLAGVLVLVPWGDGTPPPPGPADRALLAAGAGLPAALPDLAALIGERRAQVAKHPKDAKSWAVLGSAYVEQARRTGKHAAYPKAERALRTSLTVRPAARGNVDALQGMAALADARHDHRAAKKWGEQAVAAAPARWTVHARLIDTYTGLGDAKRADAALEKLQKYGKGPAVLAGAAELYRERGWREDAAAGLSDAVALAESPAAEAEYQHRAGELAWERGEPAEALHYFDAALRADPTHHASHAGRARALAGLDRGTDAVAAYQTAYGAQPLPQYALELGELYESLDLEPAARGQYERLRTRVAQEGAVGVGDEGVLGLFEADHGDAGAAVKRLEAEWKRHPGARVADALGWALHRAGDSKRAEKFAKRAMENGPLSALFAYHRAEIQRELGDQGAARRFFEQALRINPHFSPLLAPAARAALKDLGEPPEGGPEQVQPPAPAPPSKAGGGHRPARPAPSGSPSASASPSPSASAPASASASASASGKPSPAGTPSAKPSGSAAP</sequence>
<evidence type="ECO:0000313" key="5">
    <source>
        <dbReference type="Proteomes" id="UP000263094"/>
    </source>
</evidence>
<dbReference type="Pfam" id="PF13432">
    <property type="entry name" value="TPR_16"/>
    <property type="match status" value="2"/>
</dbReference>
<dbReference type="EMBL" id="QUAK01000238">
    <property type="protein sequence ID" value="RFU82382.1"/>
    <property type="molecule type" value="Genomic_DNA"/>
</dbReference>
<dbReference type="OrthoDB" id="5477158at2"/>
<dbReference type="PANTHER" id="PTHR12558:SF13">
    <property type="entry name" value="CELL DIVISION CYCLE PROTEIN 27 HOMOLOG"/>
    <property type="match status" value="1"/>
</dbReference>
<feature type="repeat" description="TPR" evidence="1">
    <location>
        <begin position="262"/>
        <end position="295"/>
    </location>
</feature>
<keyword evidence="1" id="KW-0802">TPR repeat</keyword>
<evidence type="ECO:0000313" key="4">
    <source>
        <dbReference type="EMBL" id="RFU82382.1"/>
    </source>
</evidence>
<dbReference type="Proteomes" id="UP000263094">
    <property type="component" value="Unassembled WGS sequence"/>
</dbReference>
<dbReference type="SMART" id="SM00028">
    <property type="entry name" value="TPR"/>
    <property type="match status" value="5"/>
</dbReference>
<organism evidence="4 5">
    <name type="scientific">Streptomyces triticagri</name>
    <dbReference type="NCBI Taxonomy" id="2293568"/>
    <lineage>
        <taxon>Bacteria</taxon>
        <taxon>Bacillati</taxon>
        <taxon>Actinomycetota</taxon>
        <taxon>Actinomycetes</taxon>
        <taxon>Kitasatosporales</taxon>
        <taxon>Streptomycetaceae</taxon>
        <taxon>Streptomyces</taxon>
    </lineage>
</organism>
<feature type="compositionally biased region" description="Low complexity" evidence="2">
    <location>
        <begin position="514"/>
        <end position="553"/>
    </location>
</feature>
<feature type="region of interest" description="Disordered" evidence="2">
    <location>
        <begin position="1"/>
        <end position="39"/>
    </location>
</feature>
<reference evidence="4 5" key="1">
    <citation type="submission" date="2018-08" db="EMBL/GenBank/DDBJ databases">
        <title>Isolation, diversity and antifungal activity of Actinobacteria from wheat.</title>
        <authorList>
            <person name="Han C."/>
        </authorList>
    </citation>
    <scope>NUCLEOTIDE SEQUENCE [LARGE SCALE GENOMIC DNA]</scope>
    <source>
        <strain evidence="4 5">NEAU-YY421</strain>
    </source>
</reference>
<dbReference type="Gene3D" id="1.25.40.10">
    <property type="entry name" value="Tetratricopeptide repeat domain"/>
    <property type="match status" value="3"/>
</dbReference>
<keyword evidence="5" id="KW-1185">Reference proteome</keyword>
<keyword evidence="3" id="KW-1133">Transmembrane helix</keyword>
<dbReference type="PANTHER" id="PTHR12558">
    <property type="entry name" value="CELL DIVISION CYCLE 16,23,27"/>
    <property type="match status" value="1"/>
</dbReference>
<feature type="repeat" description="TPR" evidence="1">
    <location>
        <begin position="434"/>
        <end position="467"/>
    </location>
</feature>
<evidence type="ECO:0000256" key="1">
    <source>
        <dbReference type="PROSITE-ProRule" id="PRU00339"/>
    </source>
</evidence>
<dbReference type="SUPFAM" id="SSF48452">
    <property type="entry name" value="TPR-like"/>
    <property type="match status" value="2"/>
</dbReference>
<keyword evidence="3" id="KW-0472">Membrane</keyword>
<feature type="region of interest" description="Disordered" evidence="2">
    <location>
        <begin position="480"/>
        <end position="561"/>
    </location>
</feature>
<dbReference type="PROSITE" id="PS50005">
    <property type="entry name" value="TPR"/>
    <property type="match status" value="2"/>
</dbReference>
<keyword evidence="3" id="KW-0812">Transmembrane</keyword>
<name>A0A372LUN6_9ACTN</name>